<dbReference type="Proteomes" id="UP001279553">
    <property type="component" value="Unassembled WGS sequence"/>
</dbReference>
<dbReference type="InterPro" id="IPR028992">
    <property type="entry name" value="Hedgehog/Intein_dom"/>
</dbReference>
<reference evidence="2 3" key="1">
    <citation type="submission" date="2023-11" db="EMBL/GenBank/DDBJ databases">
        <title>MicrobeMod: A computational toolkit for identifying prokaryotic methylation and restriction-modification with nanopore sequencing.</title>
        <authorList>
            <person name="Crits-Christoph A."/>
            <person name="Kang S.C."/>
            <person name="Lee H."/>
            <person name="Ostrov N."/>
        </authorList>
    </citation>
    <scope>NUCLEOTIDE SEQUENCE [LARGE SCALE GENOMIC DNA]</scope>
    <source>
        <strain evidence="2 3">DSMZ 700</strain>
    </source>
</reference>
<organism evidence="2 3">
    <name type="scientific">Acidiphilium acidophilum</name>
    <name type="common">Thiobacillus acidophilus</name>
    <dbReference type="NCBI Taxonomy" id="76588"/>
    <lineage>
        <taxon>Bacteria</taxon>
        <taxon>Pseudomonadati</taxon>
        <taxon>Pseudomonadota</taxon>
        <taxon>Alphaproteobacteria</taxon>
        <taxon>Acetobacterales</taxon>
        <taxon>Acidocellaceae</taxon>
        <taxon>Acidiphilium</taxon>
    </lineage>
</organism>
<dbReference type="Pfam" id="PF13403">
    <property type="entry name" value="Hint_2"/>
    <property type="match status" value="1"/>
</dbReference>
<dbReference type="SUPFAM" id="SSF51294">
    <property type="entry name" value="Hedgehog/intein (Hint) domain"/>
    <property type="match status" value="1"/>
</dbReference>
<evidence type="ECO:0000313" key="3">
    <source>
        <dbReference type="Proteomes" id="UP001279553"/>
    </source>
</evidence>
<feature type="domain" description="Hedgehog/Intein (Hint)" evidence="1">
    <location>
        <begin position="210"/>
        <end position="344"/>
    </location>
</feature>
<evidence type="ECO:0000259" key="1">
    <source>
        <dbReference type="Pfam" id="PF13403"/>
    </source>
</evidence>
<gene>
    <name evidence="2" type="ORF">SIL87_17480</name>
</gene>
<accession>A0AAW9DVC0</accession>
<comment type="caution">
    <text evidence="2">The sequence shown here is derived from an EMBL/GenBank/DDBJ whole genome shotgun (WGS) entry which is preliminary data.</text>
</comment>
<dbReference type="RefSeq" id="WP_319615406.1">
    <property type="nucleotide sequence ID" value="NZ_JAWXYB010000018.1"/>
</dbReference>
<proteinExistence type="predicted"/>
<dbReference type="Gene3D" id="2.170.16.10">
    <property type="entry name" value="Hedgehog/Intein (Hint) domain"/>
    <property type="match status" value="1"/>
</dbReference>
<protein>
    <submittedName>
        <fullName evidence="2">Hint domain-containing protein</fullName>
    </submittedName>
</protein>
<sequence>MSSTTVTVGNNPTVGSYTQITASGTYDVVVQGASGILFTTGSLDTTILTITEQGFLFTDEVSGGATELFNPTTLNTVIPFLDLGYAPGASTEPGDGTLILGNNLINDNFGPPLNFAGPGNDLVFGSSLTPAILSQISNFAPTDTIDLQGISGATSAVWTQNPGTAGGMLSLETATNVDLADITLATGTFTSSLFSITSDGFGGTDITVACYHSGTRIATPSGETNVESLAIGDLVLTADGTAQPVKWLGRRSYSERFAAGKTHLLPIRFAPLSLGNGRPRRTLRVSPAHAMLIDGVLIPAAALINGVSIVQETAETRIDYIHVELARHSVIFAEGAASETYVDDNNRAMFHNLADYESRYGATPPEPAAYITTRIESGPVLHAIRTRLAALAGIAPPPADHSPLHGWLERIETEAPETVDVGPTPQSWAVGWAAAPDHPGVPVCFELLHHGRVIHRGLATLHRPDVEDAGHGSGRCGFRIPVPPGTRLADLTFRRIADHAILPNPAIPHTAIPHTANLRAA</sequence>
<name>A0AAW9DVC0_ACIAO</name>
<dbReference type="InterPro" id="IPR036844">
    <property type="entry name" value="Hint_dom_sf"/>
</dbReference>
<dbReference type="AlphaFoldDB" id="A0AAW9DVC0"/>
<dbReference type="EMBL" id="JAWXYB010000018">
    <property type="protein sequence ID" value="MDX5932551.1"/>
    <property type="molecule type" value="Genomic_DNA"/>
</dbReference>
<evidence type="ECO:0000313" key="2">
    <source>
        <dbReference type="EMBL" id="MDX5932551.1"/>
    </source>
</evidence>
<keyword evidence="3" id="KW-1185">Reference proteome</keyword>